<sequence length="803" mass="86182">MSGQQASASTAAAQKPEGCTKAAADLHITCFACSRCEYPICDSSDLLLRKVRQGASDYAFQYSLDGLLDLEDKAVPCYSAAEVVQTSVVVSEALMKVPLPPAAQLVALESIVQSRKFWVQQRRSMNARLHEHGVASLSGAIPRTAGSTQPDTAGASTGATTESASPASTATAESTSSSTATLTGGSIVRRYGDSAESRIDLVCVRDSVLGAGVQECTQDRSAAATTLVSSPGTPNNSEAEVGENGAHSSAASVPTVIHDPSFAHVPADVLKAATAPAAKTQWSSPGNMSLCEAYMEVNRTTLSSRAPWFQDYRCVGRVQCPDCHQALGFVFCMTEQKKRSSAAAGATATATLAVPPATSAADAPLLTQGMKRPATAHDGDVEDGVEREVGGGGVSAPIAAHASADMREGRIAVGSPVDSSAVDDRHSTAAEGHAEADGARLPHAKKTKNENDAQAAAAATTRRGFQEVLQLQQRLGSGETVAGGRASRVDESLSSSENGEGTPRSGDTANEMDAPPRFVGLELKRIVQRDWSLHSFQERYSKSRELSTFRELFPEAEELQSLYSRLLGLRTQTELYNSLLRRHKEQNDVQMALLNSNKDRMHTYDEKIKTMQQIIEAQRAQIEMQTRQIRNQEELVQSHRRQFATQQRQMDVEQLLLTQQSKTIESQKEQLRLLKLHFQAIRPEVVEELHQTASPPSLSSLLGTQANADAEVAQGEAPVSRRVHRARREDSAEEDWADTDDEDEGVDNSSAAPEGREPAPHTLGSYRGTPPAHLCGVPTSLPALHTRKTKPPGDAPRRPSAPE</sequence>
<accession>A0A0N0P6S9</accession>
<feature type="compositionally biased region" description="Polar residues" evidence="2">
    <location>
        <begin position="224"/>
        <end position="238"/>
    </location>
</feature>
<feature type="region of interest" description="Disordered" evidence="2">
    <location>
        <begin position="415"/>
        <end position="461"/>
    </location>
</feature>
<dbReference type="AlphaFoldDB" id="A0A0N0P6S9"/>
<dbReference type="EMBL" id="LJSK01000067">
    <property type="protein sequence ID" value="KPI87969.1"/>
    <property type="molecule type" value="Genomic_DNA"/>
</dbReference>
<keyword evidence="1" id="KW-0175">Coiled coil</keyword>
<feature type="region of interest" description="Disordered" evidence="2">
    <location>
        <begin position="224"/>
        <end position="251"/>
    </location>
</feature>
<feature type="region of interest" description="Disordered" evidence="2">
    <location>
        <begin position="709"/>
        <end position="803"/>
    </location>
</feature>
<feature type="coiled-coil region" evidence="1">
    <location>
        <begin position="608"/>
        <end position="649"/>
    </location>
</feature>
<keyword evidence="4" id="KW-1185">Reference proteome</keyword>
<evidence type="ECO:0000313" key="3">
    <source>
        <dbReference type="EMBL" id="KPI87969.1"/>
    </source>
</evidence>
<feature type="region of interest" description="Disordered" evidence="2">
    <location>
        <begin position="475"/>
        <end position="513"/>
    </location>
</feature>
<protein>
    <submittedName>
        <fullName evidence="3">Uncharacterized protein</fullName>
    </submittedName>
</protein>
<feature type="compositionally biased region" description="Basic and acidic residues" evidence="2">
    <location>
        <begin position="422"/>
        <end position="440"/>
    </location>
</feature>
<name>A0A0N0P6S9_LEPSE</name>
<dbReference type="VEuPathDB" id="TriTrypDB:Lsey_0067_0220"/>
<evidence type="ECO:0000256" key="2">
    <source>
        <dbReference type="SAM" id="MobiDB-lite"/>
    </source>
</evidence>
<evidence type="ECO:0000313" key="4">
    <source>
        <dbReference type="Proteomes" id="UP000038009"/>
    </source>
</evidence>
<organism evidence="3 4">
    <name type="scientific">Leptomonas seymouri</name>
    <dbReference type="NCBI Taxonomy" id="5684"/>
    <lineage>
        <taxon>Eukaryota</taxon>
        <taxon>Discoba</taxon>
        <taxon>Euglenozoa</taxon>
        <taxon>Kinetoplastea</taxon>
        <taxon>Metakinetoplastina</taxon>
        <taxon>Trypanosomatida</taxon>
        <taxon>Trypanosomatidae</taxon>
        <taxon>Leishmaniinae</taxon>
        <taxon>Leptomonas</taxon>
    </lineage>
</organism>
<feature type="compositionally biased region" description="Low complexity" evidence="2">
    <location>
        <begin position="152"/>
        <end position="180"/>
    </location>
</feature>
<comment type="caution">
    <text evidence="3">The sequence shown here is derived from an EMBL/GenBank/DDBJ whole genome shotgun (WGS) entry which is preliminary data.</text>
</comment>
<dbReference type="OrthoDB" id="272722at2759"/>
<evidence type="ECO:0000256" key="1">
    <source>
        <dbReference type="SAM" id="Coils"/>
    </source>
</evidence>
<feature type="compositionally biased region" description="Basic and acidic residues" evidence="2">
    <location>
        <begin position="375"/>
        <end position="389"/>
    </location>
</feature>
<feature type="region of interest" description="Disordered" evidence="2">
    <location>
        <begin position="372"/>
        <end position="396"/>
    </location>
</feature>
<proteinExistence type="predicted"/>
<feature type="region of interest" description="Disordered" evidence="2">
    <location>
        <begin position="138"/>
        <end position="180"/>
    </location>
</feature>
<gene>
    <name evidence="3" type="ORF">ABL78_2960</name>
</gene>
<dbReference type="Proteomes" id="UP000038009">
    <property type="component" value="Unassembled WGS sequence"/>
</dbReference>
<dbReference type="OMA" id="HKEQNDV"/>
<feature type="compositionally biased region" description="Acidic residues" evidence="2">
    <location>
        <begin position="731"/>
        <end position="746"/>
    </location>
</feature>
<reference evidence="3 4" key="1">
    <citation type="journal article" date="2015" name="PLoS Pathog.">
        <title>Leptomonas seymouri: Adaptations to the Dixenous Life Cycle Analyzed by Genome Sequencing, Transcriptome Profiling and Co-infection with Leishmania donovani.</title>
        <authorList>
            <person name="Kraeva N."/>
            <person name="Butenko A."/>
            <person name="Hlavacova J."/>
            <person name="Kostygov A."/>
            <person name="Myskova J."/>
            <person name="Grybchuk D."/>
            <person name="Lestinova T."/>
            <person name="Votypka J."/>
            <person name="Volf P."/>
            <person name="Opperdoes F."/>
            <person name="Flegontov P."/>
            <person name="Lukes J."/>
            <person name="Yurchenko V."/>
        </authorList>
    </citation>
    <scope>NUCLEOTIDE SEQUENCE [LARGE SCALE GENOMIC DNA]</scope>
    <source>
        <strain evidence="3 4">ATCC 30220</strain>
    </source>
</reference>